<dbReference type="CDD" id="cd00590">
    <property type="entry name" value="RRM_SF"/>
    <property type="match status" value="1"/>
</dbReference>
<sequence>MYRTEMGDNPNRNCLYVTNFGGDVDRRKLLTEFRKFGDVRKLYLDPLGEFAKVFFIDRQSAEAAVRALQNSVLNWQVTFDTWQNNSKTSNMAHYGDDYEDDDFSENFDYCNVHGQPLVVLQADSGDLYVNLKDIRKTGFALFRRDTFDSVLVDNRQIGKEFELHLLSEAKNYILKNRVASIDEDQILKTIERCKNKLLGGTAGNNFGIGRSVSQSSNTITVTSNVHESEAIAPLLSESVPQRPPRTLPNNFMPTQVHRGDKQKGLNTQNQQQSNRGRRDNSRYNGFKGSNSSPKTEESFNSGSSSDTKDNVRKSGGFESGNKQRSPKERKEELTRVTFELKTAYDVTVSYKEEKENICWVQDKRYAKELEEVIIKVNEVADVLEPINPVLGRLVIAEYDGAWNRGRVSSVDPLIVTFIDYGNKNPVDLVKALPDSLKTIPMLANRIAIDSNDKHLVVKEFTDLKIFVKQKYDKGTYVVSLLINNGQKVNEDPSSLKPSERSSSVSKNIPDVLCEKPSPSEEPPETPKQKTYCVIPKPSTDLHNGDMVMLVDVDTNKFLVRTKECAVKSKTINDYIKNLDKMPLTNVKVGQLVLSSKDGFAGLFRAVVVKLDNDLIVTVKYIDFPGEADLSVKSLRNIDDFLAAEPATILVTKEFKGLEDMNEEAAEYVSTICQNRGKFKVILSGDNFDLQATDGSLLSQTLQDFKTPKPVLVEEPAFVPEASKKPIETEEIKTPAANDEKVLYDEMDWIKIEPGTYSLMCYCVQDIDDITFLSSTGEVIGYLETITSVMPTDEVPYKPKASEMCLVSYKGPEDDEATWYRAVVLSEEEDKYTISFVDFGNIECTKSENIRRFPANLKDIPILGIGCSCTGLPKKQQIVDRLKQLISEGTQVDVVVKGLDGLKYQIEMPEIYKQLKAENLF</sequence>
<dbReference type="PROSITE" id="PS50304">
    <property type="entry name" value="TUDOR"/>
    <property type="match status" value="2"/>
</dbReference>
<dbReference type="InterPro" id="IPR012677">
    <property type="entry name" value="Nucleotide-bd_a/b_plait_sf"/>
</dbReference>
<dbReference type="GO" id="GO:0003723">
    <property type="term" value="F:RNA binding"/>
    <property type="evidence" value="ECO:0007669"/>
    <property type="project" value="UniProtKB-UniRule"/>
</dbReference>
<evidence type="ECO:0000256" key="1">
    <source>
        <dbReference type="ARBA" id="ARBA00022884"/>
    </source>
</evidence>
<dbReference type="Pfam" id="PF00076">
    <property type="entry name" value="RRM_1"/>
    <property type="match status" value="1"/>
</dbReference>
<feature type="domain" description="Tudor" evidence="5">
    <location>
        <begin position="797"/>
        <end position="859"/>
    </location>
</feature>
<feature type="region of interest" description="Disordered" evidence="3">
    <location>
        <begin position="488"/>
        <end position="531"/>
    </location>
</feature>
<reference evidence="6" key="1">
    <citation type="submission" date="2013-07" db="EMBL/GenBank/DDBJ databases">
        <title>Midgut Transcriptome Profiling of Anoplphora glabripennis, a Lignocellulose Degrading, Wood-Boring Cerambycid.</title>
        <authorList>
            <person name="Scully E.D."/>
            <person name="Hoover K."/>
            <person name="Carlson J.E."/>
            <person name="Tien M."/>
            <person name="Geib S.M."/>
        </authorList>
    </citation>
    <scope>NUCLEOTIDE SEQUENCE</scope>
</reference>
<organism evidence="6">
    <name type="scientific">Anoplophora glabripennis</name>
    <name type="common">Asian longhorn beetle</name>
    <name type="synonym">Anoplophora nobilis</name>
    <dbReference type="NCBI Taxonomy" id="217634"/>
    <lineage>
        <taxon>Eukaryota</taxon>
        <taxon>Metazoa</taxon>
        <taxon>Ecdysozoa</taxon>
        <taxon>Arthropoda</taxon>
        <taxon>Hexapoda</taxon>
        <taxon>Insecta</taxon>
        <taxon>Pterygota</taxon>
        <taxon>Neoptera</taxon>
        <taxon>Endopterygota</taxon>
        <taxon>Coleoptera</taxon>
        <taxon>Polyphaga</taxon>
        <taxon>Cucujiformia</taxon>
        <taxon>Chrysomeloidea</taxon>
        <taxon>Cerambycidae</taxon>
        <taxon>Lamiinae</taxon>
        <taxon>Lamiini</taxon>
        <taxon>Anoplophora</taxon>
    </lineage>
</organism>
<dbReference type="Pfam" id="PF00567">
    <property type="entry name" value="TUDOR"/>
    <property type="match status" value="2"/>
</dbReference>
<dbReference type="PANTHER" id="PTHR22948">
    <property type="entry name" value="TUDOR DOMAIN CONTAINING PROTEIN"/>
    <property type="match status" value="1"/>
</dbReference>
<dbReference type="Gene3D" id="2.30.30.140">
    <property type="match status" value="3"/>
</dbReference>
<dbReference type="PROSITE" id="PS50102">
    <property type="entry name" value="RRM"/>
    <property type="match status" value="1"/>
</dbReference>
<dbReference type="Gene3D" id="2.40.50.90">
    <property type="match status" value="1"/>
</dbReference>
<feature type="compositionally biased region" description="Low complexity" evidence="3">
    <location>
        <begin position="494"/>
        <end position="505"/>
    </location>
</feature>
<feature type="compositionally biased region" description="Polar residues" evidence="3">
    <location>
        <begin position="264"/>
        <end position="274"/>
    </location>
</feature>
<dbReference type="AlphaFoldDB" id="V5H027"/>
<evidence type="ECO:0000256" key="2">
    <source>
        <dbReference type="PROSITE-ProRule" id="PRU00176"/>
    </source>
</evidence>
<dbReference type="InterPro" id="IPR035437">
    <property type="entry name" value="SNase_OB-fold_sf"/>
</dbReference>
<dbReference type="EMBL" id="GALX01002303">
    <property type="protein sequence ID" value="JAB66163.1"/>
    <property type="molecule type" value="Transcribed_RNA"/>
</dbReference>
<evidence type="ECO:0000259" key="5">
    <source>
        <dbReference type="PROSITE" id="PS50304"/>
    </source>
</evidence>
<dbReference type="SMART" id="SM00333">
    <property type="entry name" value="TUDOR"/>
    <property type="match status" value="3"/>
</dbReference>
<dbReference type="PANTHER" id="PTHR22948:SF29">
    <property type="entry name" value="FI02030P-RELATED"/>
    <property type="match status" value="1"/>
</dbReference>
<name>V5H027_ANOGL</name>
<gene>
    <name evidence="6" type="primary">TDRD1</name>
</gene>
<evidence type="ECO:0000256" key="3">
    <source>
        <dbReference type="SAM" id="MobiDB-lite"/>
    </source>
</evidence>
<dbReference type="GO" id="GO:0005737">
    <property type="term" value="C:cytoplasm"/>
    <property type="evidence" value="ECO:0007669"/>
    <property type="project" value="UniProtKB-ARBA"/>
</dbReference>
<evidence type="ECO:0000313" key="6">
    <source>
        <dbReference type="EMBL" id="JAB66163.1"/>
    </source>
</evidence>
<dbReference type="SUPFAM" id="SSF63748">
    <property type="entry name" value="Tudor/PWWP/MBT"/>
    <property type="match status" value="3"/>
</dbReference>
<protein>
    <submittedName>
        <fullName evidence="6">Tudor domain-containing protein</fullName>
    </submittedName>
</protein>
<proteinExistence type="predicted"/>
<dbReference type="InterPro" id="IPR002999">
    <property type="entry name" value="Tudor"/>
</dbReference>
<evidence type="ECO:0000259" key="4">
    <source>
        <dbReference type="PROSITE" id="PS50102"/>
    </source>
</evidence>
<feature type="domain" description="Tudor" evidence="5">
    <location>
        <begin position="387"/>
        <end position="441"/>
    </location>
</feature>
<dbReference type="Gene3D" id="3.30.70.330">
    <property type="match status" value="1"/>
</dbReference>
<dbReference type="SMART" id="SM00360">
    <property type="entry name" value="RRM"/>
    <property type="match status" value="1"/>
</dbReference>
<feature type="domain" description="RRM" evidence="4">
    <location>
        <begin position="13"/>
        <end position="84"/>
    </location>
</feature>
<dbReference type="InterPro" id="IPR000504">
    <property type="entry name" value="RRM_dom"/>
</dbReference>
<keyword evidence="1 2" id="KW-0694">RNA-binding</keyword>
<dbReference type="SUPFAM" id="SSF54928">
    <property type="entry name" value="RNA-binding domain, RBD"/>
    <property type="match status" value="1"/>
</dbReference>
<accession>V5H027</accession>
<dbReference type="InterPro" id="IPR035979">
    <property type="entry name" value="RBD_domain_sf"/>
</dbReference>
<feature type="compositionally biased region" description="Polar residues" evidence="3">
    <location>
        <begin position="287"/>
        <end position="305"/>
    </location>
</feature>
<dbReference type="InterPro" id="IPR050621">
    <property type="entry name" value="Tudor_domain_containing"/>
</dbReference>
<feature type="region of interest" description="Disordered" evidence="3">
    <location>
        <begin position="234"/>
        <end position="332"/>
    </location>
</feature>